<feature type="transmembrane region" description="Helical" evidence="1">
    <location>
        <begin position="6"/>
        <end position="25"/>
    </location>
</feature>
<keyword evidence="3" id="KW-1185">Reference proteome</keyword>
<evidence type="ECO:0000256" key="1">
    <source>
        <dbReference type="SAM" id="Phobius"/>
    </source>
</evidence>
<accession>A0ABQ1UQ92</accession>
<keyword evidence="1" id="KW-1133">Transmembrane helix</keyword>
<reference evidence="3" key="1">
    <citation type="journal article" date="2019" name="Int. J. Syst. Evol. Microbiol.">
        <title>The Global Catalogue of Microorganisms (GCM) 10K type strain sequencing project: providing services to taxonomists for standard genome sequencing and annotation.</title>
        <authorList>
            <consortium name="The Broad Institute Genomics Platform"/>
            <consortium name="The Broad Institute Genome Sequencing Center for Infectious Disease"/>
            <person name="Wu L."/>
            <person name="Ma J."/>
        </authorList>
    </citation>
    <scope>NUCLEOTIDE SEQUENCE [LARGE SCALE GENOMIC DNA]</scope>
    <source>
        <strain evidence="3">CGMCC 1.15407</strain>
    </source>
</reference>
<gene>
    <name evidence="2" type="ORF">GCM10011339_08560</name>
</gene>
<sequence length="64" mass="7742">MTELIIYAIIFLLLFGHAIMASMMYSKVHKDESLNIREKNDWKLKALIFPIYYWGQYKKTIENR</sequence>
<name>A0ABQ1UQ92_9BACT</name>
<proteinExistence type="predicted"/>
<keyword evidence="1" id="KW-0472">Membrane</keyword>
<evidence type="ECO:0000313" key="3">
    <source>
        <dbReference type="Proteomes" id="UP000647339"/>
    </source>
</evidence>
<protein>
    <submittedName>
        <fullName evidence="2">Uncharacterized protein</fullName>
    </submittedName>
</protein>
<organism evidence="2 3">
    <name type="scientific">Echinicola rosea</name>
    <dbReference type="NCBI Taxonomy" id="1807691"/>
    <lineage>
        <taxon>Bacteria</taxon>
        <taxon>Pseudomonadati</taxon>
        <taxon>Bacteroidota</taxon>
        <taxon>Cytophagia</taxon>
        <taxon>Cytophagales</taxon>
        <taxon>Cyclobacteriaceae</taxon>
        <taxon>Echinicola</taxon>
    </lineage>
</organism>
<evidence type="ECO:0000313" key="2">
    <source>
        <dbReference type="EMBL" id="GGF22803.1"/>
    </source>
</evidence>
<comment type="caution">
    <text evidence="2">The sequence shown here is derived from an EMBL/GenBank/DDBJ whole genome shotgun (WGS) entry which is preliminary data.</text>
</comment>
<dbReference type="EMBL" id="BMIU01000003">
    <property type="protein sequence ID" value="GGF22803.1"/>
    <property type="molecule type" value="Genomic_DNA"/>
</dbReference>
<dbReference type="RefSeq" id="WP_137402019.1">
    <property type="nucleotide sequence ID" value="NZ_BMIU01000003.1"/>
</dbReference>
<keyword evidence="1" id="KW-0812">Transmembrane</keyword>
<dbReference type="Proteomes" id="UP000647339">
    <property type="component" value="Unassembled WGS sequence"/>
</dbReference>